<keyword evidence="4" id="KW-1185">Reference proteome</keyword>
<dbReference type="PANTHER" id="PTHR42089">
    <property type="entry name" value="YALI0F09427P"/>
    <property type="match status" value="1"/>
</dbReference>
<feature type="region of interest" description="Disordered" evidence="2">
    <location>
        <begin position="140"/>
        <end position="184"/>
    </location>
</feature>
<feature type="region of interest" description="Disordered" evidence="2">
    <location>
        <begin position="34"/>
        <end position="64"/>
    </location>
</feature>
<evidence type="ECO:0000313" key="3">
    <source>
        <dbReference type="EMBL" id="CAF9937835.1"/>
    </source>
</evidence>
<proteinExistence type="predicted"/>
<gene>
    <name evidence="3" type="ORF">IMSHALPRED_000564</name>
</gene>
<evidence type="ECO:0000313" key="4">
    <source>
        <dbReference type="Proteomes" id="UP000664534"/>
    </source>
</evidence>
<comment type="caution">
    <text evidence="3">The sequence shown here is derived from an EMBL/GenBank/DDBJ whole genome shotgun (WGS) entry which is preliminary data.</text>
</comment>
<reference evidence="3" key="1">
    <citation type="submission" date="2021-03" db="EMBL/GenBank/DDBJ databases">
        <authorList>
            <person name="Tagirdzhanova G."/>
        </authorList>
    </citation>
    <scope>NUCLEOTIDE SEQUENCE</scope>
</reference>
<sequence length="184" mass="20002">MYNSKSHPLLAQIPLTVSPFITLPTAPPLPYTYRPLPSTLPPSSTADPSTGAERSKYVLSPTGHAASPEDIIASCQTLQAHIRTTQQEAEQTIKEWEKGLKEQELAEKRRVAPGWLDREEKILEPRRGGTGAEVALGAVKVPSDSIMDRHDEQRPEEARRDEGGADPAGDQLDRAFGGMGLRGG</sequence>
<feature type="compositionally biased region" description="Low complexity" evidence="2">
    <location>
        <begin position="34"/>
        <end position="50"/>
    </location>
</feature>
<dbReference type="Proteomes" id="UP000664534">
    <property type="component" value="Unassembled WGS sequence"/>
</dbReference>
<dbReference type="EMBL" id="CAJPDT010000102">
    <property type="protein sequence ID" value="CAF9937835.1"/>
    <property type="molecule type" value="Genomic_DNA"/>
</dbReference>
<dbReference type="PANTHER" id="PTHR42089:SF1">
    <property type="entry name" value="YALI0F09427P"/>
    <property type="match status" value="1"/>
</dbReference>
<organism evidence="3 4">
    <name type="scientific">Imshaugia aleurites</name>
    <dbReference type="NCBI Taxonomy" id="172621"/>
    <lineage>
        <taxon>Eukaryota</taxon>
        <taxon>Fungi</taxon>
        <taxon>Dikarya</taxon>
        <taxon>Ascomycota</taxon>
        <taxon>Pezizomycotina</taxon>
        <taxon>Lecanoromycetes</taxon>
        <taxon>OSLEUM clade</taxon>
        <taxon>Lecanoromycetidae</taxon>
        <taxon>Lecanorales</taxon>
        <taxon>Lecanorineae</taxon>
        <taxon>Parmeliaceae</taxon>
        <taxon>Imshaugia</taxon>
    </lineage>
</organism>
<name>A0A8H3IZX0_9LECA</name>
<feature type="compositionally biased region" description="Basic and acidic residues" evidence="2">
    <location>
        <begin position="146"/>
        <end position="163"/>
    </location>
</feature>
<protein>
    <submittedName>
        <fullName evidence="3">Uncharacterized protein</fullName>
    </submittedName>
</protein>
<evidence type="ECO:0000256" key="2">
    <source>
        <dbReference type="SAM" id="MobiDB-lite"/>
    </source>
</evidence>
<dbReference type="AlphaFoldDB" id="A0A8H3IZX0"/>
<feature type="coiled-coil region" evidence="1">
    <location>
        <begin position="75"/>
        <end position="106"/>
    </location>
</feature>
<evidence type="ECO:0000256" key="1">
    <source>
        <dbReference type="SAM" id="Coils"/>
    </source>
</evidence>
<accession>A0A8H3IZX0</accession>
<dbReference type="OrthoDB" id="5344687at2759"/>
<keyword evidence="1" id="KW-0175">Coiled coil</keyword>